<dbReference type="GO" id="GO:0008270">
    <property type="term" value="F:zinc ion binding"/>
    <property type="evidence" value="ECO:0007669"/>
    <property type="project" value="InterPro"/>
</dbReference>
<dbReference type="Gene3D" id="3.40.830.10">
    <property type="entry name" value="LigB-like"/>
    <property type="match status" value="1"/>
</dbReference>
<dbReference type="Proteomes" id="UP000033774">
    <property type="component" value="Unassembled WGS sequence"/>
</dbReference>
<comment type="cofactor">
    <cofactor evidence="1">
        <name>Zn(2+)</name>
        <dbReference type="ChEBI" id="CHEBI:29105"/>
    </cofactor>
</comment>
<evidence type="ECO:0000256" key="3">
    <source>
        <dbReference type="ARBA" id="ARBA00022723"/>
    </source>
</evidence>
<organism evidence="7 8">
    <name type="scientific">Elstera litoralis</name>
    <dbReference type="NCBI Taxonomy" id="552518"/>
    <lineage>
        <taxon>Bacteria</taxon>
        <taxon>Pseudomonadati</taxon>
        <taxon>Pseudomonadota</taxon>
        <taxon>Alphaproteobacteria</taxon>
        <taxon>Rhodospirillales</taxon>
        <taxon>Rhodospirillaceae</taxon>
        <taxon>Elstera</taxon>
    </lineage>
</organism>
<evidence type="ECO:0000313" key="7">
    <source>
        <dbReference type="EMBL" id="KJV09324.1"/>
    </source>
</evidence>
<feature type="domain" description="Extradiol ring-cleavage dioxygenase class III enzyme subunit B" evidence="6">
    <location>
        <begin position="5"/>
        <end position="226"/>
    </location>
</feature>
<keyword evidence="4" id="KW-0862">Zinc</keyword>
<keyword evidence="8" id="KW-1185">Reference proteome</keyword>
<accession>A0A0F3IUQ1</accession>
<dbReference type="GO" id="GO:0016702">
    <property type="term" value="F:oxidoreductase activity, acting on single donors with incorporation of molecular oxygen, incorporation of two atoms of oxygen"/>
    <property type="evidence" value="ECO:0007669"/>
    <property type="project" value="UniProtKB-ARBA"/>
</dbReference>
<dbReference type="PANTHER" id="PTHR30096">
    <property type="entry name" value="4,5-DOPA DIOXYGENASE EXTRADIOL-LIKE PROTEIN"/>
    <property type="match status" value="1"/>
</dbReference>
<dbReference type="GO" id="GO:0008198">
    <property type="term" value="F:ferrous iron binding"/>
    <property type="evidence" value="ECO:0007669"/>
    <property type="project" value="InterPro"/>
</dbReference>
<protein>
    <submittedName>
        <fullName evidence="7">Extradiol ring-cleavage dioxygenase</fullName>
    </submittedName>
</protein>
<keyword evidence="3" id="KW-0479">Metal-binding</keyword>
<keyword evidence="5" id="KW-0560">Oxidoreductase</keyword>
<dbReference type="RefSeq" id="WP_045776086.1">
    <property type="nucleotide sequence ID" value="NZ_LAJY01000302.1"/>
</dbReference>
<evidence type="ECO:0000313" key="8">
    <source>
        <dbReference type="Proteomes" id="UP000033774"/>
    </source>
</evidence>
<dbReference type="PIRSF" id="PIRSF006157">
    <property type="entry name" value="Doxgns_DODA"/>
    <property type="match status" value="1"/>
</dbReference>
<dbReference type="AlphaFoldDB" id="A0A0F3IUQ1"/>
<evidence type="ECO:0000256" key="5">
    <source>
        <dbReference type="ARBA" id="ARBA00023002"/>
    </source>
</evidence>
<reference evidence="7 8" key="1">
    <citation type="submission" date="2015-03" db="EMBL/GenBank/DDBJ databases">
        <title>Draft genome sequence of Elstera litoralis.</title>
        <authorList>
            <person name="Rahalkar M.C."/>
            <person name="Dhakephalkar P.K."/>
            <person name="Pore S.D."/>
            <person name="Arora P."/>
            <person name="Kapse N.G."/>
            <person name="Pandit P.S."/>
        </authorList>
    </citation>
    <scope>NUCLEOTIDE SEQUENCE [LARGE SCALE GENOMIC DNA]</scope>
    <source>
        <strain evidence="7 8">Dia-1</strain>
    </source>
</reference>
<evidence type="ECO:0000256" key="1">
    <source>
        <dbReference type="ARBA" id="ARBA00001947"/>
    </source>
</evidence>
<name>A0A0F3IUQ1_9PROT</name>
<dbReference type="InterPro" id="IPR004183">
    <property type="entry name" value="Xdiol_dOase_suB"/>
</dbReference>
<dbReference type="PANTHER" id="PTHR30096:SF0">
    <property type="entry name" value="4,5-DOPA DIOXYGENASE EXTRADIOL-LIKE PROTEIN"/>
    <property type="match status" value="1"/>
</dbReference>
<sequence>MTMPALFIAHGSPMLLADEPRVAGLAAWAKTLPRPKAVLMISAHWEERDLAIGATTPQPLIYDFYGFPEPLYQLKYPCPPAPELAGRVETLLAGVTKTRRDPTRGYDHGTYVPLLCCYPEADIPVLQIALPKVPPAELIRIGEALAPLREEGVMIIGSGYITHNMRAGFHQGPPRAWAAEFDAWIADAVVRKDAEALGNFETAAPGAKESLPTDEHFLPLLMAFGASLPYDEPIRFPIDGFEYGSFSRRSVQFG</sequence>
<proteinExistence type="inferred from homology"/>
<evidence type="ECO:0000256" key="2">
    <source>
        <dbReference type="ARBA" id="ARBA00007581"/>
    </source>
</evidence>
<dbReference type="SUPFAM" id="SSF53213">
    <property type="entry name" value="LigB-like"/>
    <property type="match status" value="1"/>
</dbReference>
<dbReference type="Pfam" id="PF02900">
    <property type="entry name" value="LigB"/>
    <property type="match status" value="1"/>
</dbReference>
<comment type="caution">
    <text evidence="7">The sequence shown here is derived from an EMBL/GenBank/DDBJ whole genome shotgun (WGS) entry which is preliminary data.</text>
</comment>
<evidence type="ECO:0000259" key="6">
    <source>
        <dbReference type="Pfam" id="PF02900"/>
    </source>
</evidence>
<dbReference type="EMBL" id="LAJY01000302">
    <property type="protein sequence ID" value="KJV09324.1"/>
    <property type="molecule type" value="Genomic_DNA"/>
</dbReference>
<dbReference type="PATRIC" id="fig|552518.3.peg.2025"/>
<keyword evidence="7" id="KW-0223">Dioxygenase</keyword>
<comment type="similarity">
    <text evidence="2">Belongs to the DODA-type extradiol aromatic ring-opening dioxygenase family.</text>
</comment>
<evidence type="ECO:0000256" key="4">
    <source>
        <dbReference type="ARBA" id="ARBA00022833"/>
    </source>
</evidence>
<dbReference type="InterPro" id="IPR014436">
    <property type="entry name" value="Extradiol_dOase_DODA"/>
</dbReference>
<gene>
    <name evidence="7" type="ORF">VZ95_12185</name>
</gene>
<dbReference type="CDD" id="cd07363">
    <property type="entry name" value="45_DOPA_Dioxygenase"/>
    <property type="match status" value="1"/>
</dbReference>